<keyword evidence="4 5" id="KW-0057">Aromatic amino acid biosynthesis</keyword>
<dbReference type="InterPro" id="IPR000312">
    <property type="entry name" value="Glycosyl_Trfase_fam3"/>
</dbReference>
<keyword evidence="1 5" id="KW-0328">Glycosyltransferase</keyword>
<comment type="cofactor">
    <cofactor evidence="5">
        <name>Mg(2+)</name>
        <dbReference type="ChEBI" id="CHEBI:18420"/>
    </cofactor>
    <text evidence="5">Binds 2 magnesium ions per monomer.</text>
</comment>
<feature type="binding site" evidence="5">
    <location>
        <position position="99"/>
    </location>
    <ligand>
        <name>5-phospho-alpha-D-ribose 1-diphosphate</name>
        <dbReference type="ChEBI" id="CHEBI:58017"/>
    </ligand>
</feature>
<gene>
    <name evidence="5 8" type="primary">trpD</name>
    <name evidence="8" type="ORF">NVS47_09405</name>
</gene>
<feature type="binding site" evidence="5">
    <location>
        <position position="242"/>
    </location>
    <ligand>
        <name>Mg(2+)</name>
        <dbReference type="ChEBI" id="CHEBI:18420"/>
        <label>2</label>
    </ligand>
</feature>
<dbReference type="PANTHER" id="PTHR43285">
    <property type="entry name" value="ANTHRANILATE PHOSPHORIBOSYLTRANSFERASE"/>
    <property type="match status" value="1"/>
</dbReference>
<feature type="binding site" evidence="5">
    <location>
        <position position="103"/>
    </location>
    <ligand>
        <name>Mg(2+)</name>
        <dbReference type="ChEBI" id="CHEBI:18420"/>
        <label>1</label>
    </ligand>
</feature>
<evidence type="ECO:0000256" key="4">
    <source>
        <dbReference type="ARBA" id="ARBA00023141"/>
    </source>
</evidence>
<dbReference type="NCBIfam" id="TIGR01245">
    <property type="entry name" value="trpD"/>
    <property type="match status" value="1"/>
</dbReference>
<evidence type="ECO:0000259" key="6">
    <source>
        <dbReference type="Pfam" id="PF00591"/>
    </source>
</evidence>
<protein>
    <recommendedName>
        <fullName evidence="5">Anthranilate phosphoribosyltransferase</fullName>
        <ecNumber evidence="5">2.4.2.18</ecNumber>
    </recommendedName>
</protein>
<dbReference type="GO" id="GO:0004048">
    <property type="term" value="F:anthranilate phosphoribosyltransferase activity"/>
    <property type="evidence" value="ECO:0007669"/>
    <property type="project" value="UniProtKB-EC"/>
</dbReference>
<evidence type="ECO:0000256" key="1">
    <source>
        <dbReference type="ARBA" id="ARBA00022676"/>
    </source>
</evidence>
<comment type="similarity">
    <text evidence="5">Belongs to the anthranilate phosphoribosyltransferase family.</text>
</comment>
<comment type="subunit">
    <text evidence="5">Homodimer.</text>
</comment>
<feature type="binding site" evidence="5">
    <location>
        <position position="241"/>
    </location>
    <ligand>
        <name>Mg(2+)</name>
        <dbReference type="ChEBI" id="CHEBI:18420"/>
        <label>2</label>
    </ligand>
</feature>
<sequence length="371" mass="39994">MSVMHMDMREFGAGIAQLINKENLSRSKAKDMFVQVLMNQQPDLQQGAFLSALTAKGETAEEIAGSWEAIYELDTVKVNPDISGDLVENSGTGMDSMKTFNISTAAAIIAAAGGVTMAKHGSRAITSSCGTIDLLEELGIEMECEADLVKNSIEKAGIGIFNGMSSKVHPQALGRILSQIAFGTTLNIAASLANPAAPKYAVRGVYDRELVLPVAEVMKEIGFKRAIVLFGMDGTGPKGMDEASTIGETYIAELKENGEIIQYTLTPEEFGISRPDKKELSPYGNRRDEALRLLSILSGKGTQACTDIVCLNAGLILYIFNKTQSIKDGFYLAGEIIRTNRGIDKLQEWVEAQNADPSQGLKKLNSLLETV</sequence>
<comment type="caution">
    <text evidence="8">The sequence shown here is derived from an EMBL/GenBank/DDBJ whole genome shotgun (WGS) entry which is preliminary data.</text>
</comment>
<dbReference type="Pfam" id="PF02885">
    <property type="entry name" value="Glycos_trans_3N"/>
    <property type="match status" value="1"/>
</dbReference>
<keyword evidence="3 5" id="KW-0822">Tryptophan biosynthesis</keyword>
<dbReference type="InterPro" id="IPR017459">
    <property type="entry name" value="Glycosyl_Trfase_fam3_N_dom"/>
</dbReference>
<dbReference type="HAMAP" id="MF_00211">
    <property type="entry name" value="TrpD"/>
    <property type="match status" value="1"/>
</dbReference>
<dbReference type="SUPFAM" id="SSF52418">
    <property type="entry name" value="Nucleoside phosphorylase/phosphoribosyltransferase catalytic domain"/>
    <property type="match status" value="1"/>
</dbReference>
<dbReference type="InterPro" id="IPR036320">
    <property type="entry name" value="Glycosyl_Trfase_fam3_N_dom_sf"/>
</dbReference>
<dbReference type="SUPFAM" id="SSF47648">
    <property type="entry name" value="Nucleoside phosphorylase/phosphoribosyltransferase N-terminal domain"/>
    <property type="match status" value="1"/>
</dbReference>
<dbReference type="PANTHER" id="PTHR43285:SF2">
    <property type="entry name" value="ANTHRANILATE PHOSPHORIBOSYLTRANSFERASE"/>
    <property type="match status" value="1"/>
</dbReference>
<reference evidence="8 9" key="1">
    <citation type="submission" date="2022-08" db="EMBL/GenBank/DDBJ databases">
        <title>Proteogenomics of the novel Dehalobacterium formicoaceticum strain EZ94 highlights a key role of methyltransferases during anaerobic dichloromethane degradation.</title>
        <authorList>
            <person name="Wasmund K."/>
        </authorList>
    </citation>
    <scope>NUCLEOTIDE SEQUENCE [LARGE SCALE GENOMIC DNA]</scope>
    <source>
        <strain evidence="8 9">EZ94</strain>
    </source>
</reference>
<proteinExistence type="inferred from homology"/>
<comment type="caution">
    <text evidence="5">Lacks conserved residue(s) required for the propagation of feature annotation.</text>
</comment>
<dbReference type="Gene3D" id="1.20.970.10">
    <property type="entry name" value="Transferase, Pyrimidine Nucleoside Phosphorylase, Chain C"/>
    <property type="match status" value="1"/>
</dbReference>
<comment type="pathway">
    <text evidence="5">Amino-acid biosynthesis; L-tryptophan biosynthesis; L-tryptophan from chorismate: step 2/5.</text>
</comment>
<accession>A0ABT1Y4B6</accession>
<evidence type="ECO:0000256" key="3">
    <source>
        <dbReference type="ARBA" id="ARBA00022822"/>
    </source>
</evidence>
<keyword evidence="5" id="KW-0479">Metal-binding</keyword>
<evidence type="ECO:0000313" key="9">
    <source>
        <dbReference type="Proteomes" id="UP001524944"/>
    </source>
</evidence>
<dbReference type="EMBL" id="JANPWE010000004">
    <property type="protein sequence ID" value="MCR6545722.1"/>
    <property type="molecule type" value="Genomic_DNA"/>
</dbReference>
<organism evidence="8 9">
    <name type="scientific">Dehalobacterium formicoaceticum</name>
    <dbReference type="NCBI Taxonomy" id="51515"/>
    <lineage>
        <taxon>Bacteria</taxon>
        <taxon>Bacillati</taxon>
        <taxon>Bacillota</taxon>
        <taxon>Clostridia</taxon>
        <taxon>Eubacteriales</taxon>
        <taxon>Peptococcaceae</taxon>
        <taxon>Dehalobacterium</taxon>
    </lineage>
</organism>
<evidence type="ECO:0000313" key="8">
    <source>
        <dbReference type="EMBL" id="MCR6545722.1"/>
    </source>
</evidence>
<keyword evidence="9" id="KW-1185">Reference proteome</keyword>
<evidence type="ECO:0000256" key="2">
    <source>
        <dbReference type="ARBA" id="ARBA00022679"/>
    </source>
</evidence>
<feature type="domain" description="Glycosyl transferase family 3" evidence="6">
    <location>
        <begin position="84"/>
        <end position="339"/>
    </location>
</feature>
<feature type="binding site" evidence="5">
    <location>
        <position position="91"/>
    </location>
    <ligand>
        <name>anthranilate</name>
        <dbReference type="ChEBI" id="CHEBI:16567"/>
        <label>1</label>
    </ligand>
</feature>
<keyword evidence="5" id="KW-0028">Amino-acid biosynthesis</keyword>
<name>A0ABT1Y4B6_9FIRM</name>
<feature type="domain" description="Glycosyl transferase family 3 N-terminal" evidence="7">
    <location>
        <begin position="15"/>
        <end position="72"/>
    </location>
</feature>
<dbReference type="Gene3D" id="3.40.1030.10">
    <property type="entry name" value="Nucleoside phosphorylase/phosphoribosyltransferase catalytic domain"/>
    <property type="match status" value="1"/>
</dbReference>
<dbReference type="Pfam" id="PF00591">
    <property type="entry name" value="Glycos_transf_3"/>
    <property type="match status" value="1"/>
</dbReference>
<keyword evidence="2 5" id="KW-0808">Transferase</keyword>
<keyword evidence="5" id="KW-0460">Magnesium</keyword>
<dbReference type="InterPro" id="IPR035902">
    <property type="entry name" value="Nuc_phospho_transferase"/>
</dbReference>
<comment type="function">
    <text evidence="5">Catalyzes the transfer of the phosphoribosyl group of 5-phosphorylribose-1-pyrophosphate (PRPP) to anthranilate to yield N-(5'-phosphoribosyl)-anthranilate (PRA).</text>
</comment>
<feature type="binding site" evidence="5">
    <location>
        <position position="91"/>
    </location>
    <ligand>
        <name>5-phospho-alpha-D-ribose 1-diphosphate</name>
        <dbReference type="ChEBI" id="CHEBI:58017"/>
    </ligand>
</feature>
<feature type="binding site" evidence="5">
    <location>
        <position position="131"/>
    </location>
    <ligand>
        <name>5-phospho-alpha-D-ribose 1-diphosphate</name>
        <dbReference type="ChEBI" id="CHEBI:58017"/>
    </ligand>
</feature>
<dbReference type="EC" id="2.4.2.18" evidence="5"/>
<feature type="binding site" evidence="5">
    <location>
        <begin position="119"/>
        <end position="127"/>
    </location>
    <ligand>
        <name>5-phospho-alpha-D-ribose 1-diphosphate</name>
        <dbReference type="ChEBI" id="CHEBI:58017"/>
    </ligand>
</feature>
<dbReference type="InterPro" id="IPR005940">
    <property type="entry name" value="Anthranilate_Pribosyl_Tfrase"/>
</dbReference>
<feature type="binding site" evidence="5">
    <location>
        <begin position="101"/>
        <end position="104"/>
    </location>
    <ligand>
        <name>5-phospho-alpha-D-ribose 1-diphosphate</name>
        <dbReference type="ChEBI" id="CHEBI:58017"/>
    </ligand>
</feature>
<feature type="binding site" evidence="5">
    <location>
        <position position="242"/>
    </location>
    <ligand>
        <name>Mg(2+)</name>
        <dbReference type="ChEBI" id="CHEBI:18420"/>
        <label>1</label>
    </ligand>
</feature>
<dbReference type="Proteomes" id="UP001524944">
    <property type="component" value="Unassembled WGS sequence"/>
</dbReference>
<dbReference type="RefSeq" id="WP_198306528.1">
    <property type="nucleotide sequence ID" value="NZ_CP022121.1"/>
</dbReference>
<evidence type="ECO:0000256" key="5">
    <source>
        <dbReference type="HAMAP-Rule" id="MF_00211"/>
    </source>
</evidence>
<comment type="catalytic activity">
    <reaction evidence="5">
        <text>N-(5-phospho-beta-D-ribosyl)anthranilate + diphosphate = 5-phospho-alpha-D-ribose 1-diphosphate + anthranilate</text>
        <dbReference type="Rhea" id="RHEA:11768"/>
        <dbReference type="ChEBI" id="CHEBI:16567"/>
        <dbReference type="ChEBI" id="CHEBI:18277"/>
        <dbReference type="ChEBI" id="CHEBI:33019"/>
        <dbReference type="ChEBI" id="CHEBI:58017"/>
        <dbReference type="EC" id="2.4.2.18"/>
    </reaction>
</comment>
<evidence type="ECO:0000259" key="7">
    <source>
        <dbReference type="Pfam" id="PF02885"/>
    </source>
</evidence>